<accession>A0ABR5AV68</accession>
<evidence type="ECO:0000256" key="4">
    <source>
        <dbReference type="ARBA" id="ARBA00022525"/>
    </source>
</evidence>
<feature type="domain" description="SpaA-like prealbumin fold" evidence="10">
    <location>
        <begin position="1760"/>
        <end position="1850"/>
    </location>
</feature>
<reference evidence="12 13" key="1">
    <citation type="submission" date="2015-01" db="EMBL/GenBank/DDBJ databases">
        <title>Genome Assembly of Bacillus badius MTCC 1458.</title>
        <authorList>
            <person name="Verma A."/>
            <person name="Khatri I."/>
            <person name="Mual P."/>
            <person name="Subramanian S."/>
            <person name="Krishnamurthi S."/>
        </authorList>
    </citation>
    <scope>NUCLEOTIDE SEQUENCE [LARGE SCALE GENOMIC DNA]</scope>
    <source>
        <strain evidence="12 13">MTCC 1458</strain>
    </source>
</reference>
<feature type="domain" description="Collagen binding" evidence="9">
    <location>
        <begin position="397"/>
        <end position="513"/>
    </location>
</feature>
<feature type="domain" description="SpaA-like prealbumin fold" evidence="10">
    <location>
        <begin position="1287"/>
        <end position="1372"/>
    </location>
</feature>
<dbReference type="InterPro" id="IPR011252">
    <property type="entry name" value="Fibrogen-bd_dom1"/>
</dbReference>
<dbReference type="InterPro" id="IPR041171">
    <property type="entry name" value="SDR_Ig"/>
</dbReference>
<feature type="domain" description="Collagen binding" evidence="9">
    <location>
        <begin position="539"/>
        <end position="647"/>
    </location>
</feature>
<evidence type="ECO:0000256" key="2">
    <source>
        <dbReference type="ARBA" id="ARBA00007257"/>
    </source>
</evidence>
<sequence>MRKKISAAAFILVLFLHSILSGIGLPVTAAAEGVNASILTDVLLTDSSGTVLDDQHRASAEQAIQVIYDWSISGGEVQNGDTYSFTLPSELEVPSGQQGSLLTADHINVGTFEAATDGTVTITFNEAAEANPKSQGKLTIAAAFNQASLAGKDTVSIPFSLGETEKVIDVALEPEADPASEEEPAVEADKEAESGLEDDPAKAEEEQPESEASLSAEDREQAAPAEETDAKATRAARAAEAITENIITNVELYQRTEDGTEKKLEPDQEIEVTNPYDQFQVAIKYLFALPNGHDYGAGSTYTIDVPKMFKVLPNPEATPLKGPDGTEFGSFIVNKNGQIVMTFNENIETNSDISGYIDLWSAFDQHYAGPAEGEEITFPVSGGASIEFPVKFIPDATAIDKRGVPNKAYNTETITWTVDFNKNLQKLTDATLEDHLSDGHQFKKGSLKVYRLQMKANGEIDESGTQEIDATKFGSAFPLQLGNIDSAYRIVYETEMAEGDAGTTYTNTAALKEPGKDPLEAEASVGVKRGQPLEKRAAHYDPKTQTITWEVKYNYNEKLIFEDKAKLTDVFGDNQELIEGSFEVAEVEIDPATGEEKPSAPFSHYTVTPTSTGFEFQFNQDISKAYKITYQTKAKNRVEKDTLVENKITDESNNETKGSQWMNQGVFYKYHNKNANYDEKTTGWGLVINRDEHVMRDLTVVDTLPKGFTPQDIQVTHGGESLTEGTDYTKAFDEGTRKLTFTFKQPVTKEVHIAYTTAINFDQTEPAQDGNFRNQAVINWKPDGTEEEKTKEGTATFEPDRYTKANGFKGGSYNLKTKTIDWKIGVNYNKATLKDAQVEDIIEGEQNFDINSVKVYHMKLTGGADGYEKGEALAPDSYTVEPMTGPNGERGFRVKLGDINTPYLITYATDLNDKLIAKKYNNTAVVKSSNQEDIPLTAAVSPKHGGEYTNKSAGQNEDNPRIVNWNVAINFAQSAVSNVSVSDTPSKNQSLIKDSIKLYETDASRTGLAKGQLLTEGKDYTLKFAENEEGQETFTLTFAKEKIDRGYILEYDTYILSKGDGSISNDVKFTGDETKGLDTNNSIKQAIELAGVGGGIDGKVGSLEVTKVDAGDQKPLAGAEFTLYDKEGKQAIRTYTTGEDGKVVFKNLLYGDYILKETGVPQGYVTTIPNGQVVQVEADLSKVTIENKKIIHAVQLKKIDKETGAVLAGAKFALQKKENDKYQTIEELTTDEQGLIFKDGLKPGDYQFIELTAPAGYQKSDSPLPFTLADKQTEVVKVTAENLKLGSAELMKVNGDDPSEALANAEFKLLQADGSVVAPLLVTDKDGKITVTNLEPGQYQFVETKAPDEFQLDETPLSFEIKKGETATVKVRAENRLITGKVVLSKVDKAEPSLTLAGAEFKLVNEQGDVIKDQLTTDAAGEIAVDQLKPGRYKFIETKAPEHYQLNTKEIEFTIERSKTEADVKAVKVTAENELIPGSVELTKVDKDHQGAPLAGAAFKLQDEAGNVLQEQLTTDEQGKIRIDNLRPGNYQLVETKAPFGYSLVTAPVAFTIEKGQTAAVAVTAENELSTGSVELIKVDKDNHQLTLEGAVFKLQDSQGNTLREGLETNKEGKLVVNGLKPGDYQLVETKAPFGYDLDETPIKFTIVKGQVEAIVKQMENALTPGSVELIKVDKDNNQVTLQGAEFELQDAAGNTLQQGLTTNSDGKLIVKQLKPGDYQFVEMKAPEHYQLDKTPIKFTIEKGQKVILKVQVANELITGSIELTKVDKDNHKVTLQGAEFDLQNDQGIPLRKGLTTNADGKLTVDHLKPGNYQFVEKKAPQGYKLDDKPLPFKIEFSQKEKIAIVAENKKKPADPGSPGEPGEPGKPGEPGEPGKPGEPGEPGKPGEPGEPGKPGEPGEPGKPGEPGEPGKPGEPGEPGKPGEPGSPGRPGSPGTWGGQGTPVTPVSPGTWGGQGTPVTSVNSGGGAQPVAGGSQGNGKTLPSTATAMFNYGIIGFAAIAAGVFMRRRKK</sequence>
<keyword evidence="4" id="KW-0964">Secreted</keyword>
<feature type="transmembrane region" description="Helical" evidence="8">
    <location>
        <begin position="1989"/>
        <end position="2006"/>
    </location>
</feature>
<dbReference type="RefSeq" id="WP_041113788.1">
    <property type="nucleotide sequence ID" value="NZ_JARTHD010000011.1"/>
</dbReference>
<feature type="region of interest" description="Disordered" evidence="7">
    <location>
        <begin position="1848"/>
        <end position="1979"/>
    </location>
</feature>
<dbReference type="Pfam" id="PF01391">
    <property type="entry name" value="Collagen"/>
    <property type="match status" value="1"/>
</dbReference>
<dbReference type="SUPFAM" id="SSF49478">
    <property type="entry name" value="Cna protein B-type domain"/>
    <property type="match status" value="8"/>
</dbReference>
<organism evidence="12 13">
    <name type="scientific">Bacillus badius</name>
    <dbReference type="NCBI Taxonomy" id="1455"/>
    <lineage>
        <taxon>Bacteria</taxon>
        <taxon>Bacillati</taxon>
        <taxon>Bacillota</taxon>
        <taxon>Bacilli</taxon>
        <taxon>Bacillales</taxon>
        <taxon>Bacillaceae</taxon>
        <taxon>Pseudobacillus</taxon>
    </lineage>
</organism>
<evidence type="ECO:0000256" key="5">
    <source>
        <dbReference type="ARBA" id="ARBA00022729"/>
    </source>
</evidence>
<dbReference type="Pfam" id="PF17802">
    <property type="entry name" value="SpaA"/>
    <property type="match status" value="8"/>
</dbReference>
<feature type="domain" description="SpaA-like prealbumin fold" evidence="10">
    <location>
        <begin position="1478"/>
        <end position="1564"/>
    </location>
</feature>
<feature type="domain" description="SpaA-like prealbumin fold" evidence="10">
    <location>
        <begin position="1193"/>
        <end position="1279"/>
    </location>
</feature>
<evidence type="ECO:0000256" key="7">
    <source>
        <dbReference type="SAM" id="MobiDB-lite"/>
    </source>
</evidence>
<feature type="domain" description="Collagen binding" evidence="9">
    <location>
        <begin position="950"/>
        <end position="1077"/>
    </location>
</feature>
<dbReference type="SUPFAM" id="SSF49401">
    <property type="entry name" value="Bacterial adhesins"/>
    <property type="match status" value="7"/>
</dbReference>
<evidence type="ECO:0000313" key="12">
    <source>
        <dbReference type="EMBL" id="KIL78620.1"/>
    </source>
</evidence>
<evidence type="ECO:0000256" key="6">
    <source>
        <dbReference type="ARBA" id="ARBA00023088"/>
    </source>
</evidence>
<proteinExistence type="inferred from homology"/>
<keyword evidence="6" id="KW-0572">Peptidoglycan-anchor</keyword>
<keyword evidence="13" id="KW-1185">Reference proteome</keyword>
<dbReference type="InterPro" id="IPR008456">
    <property type="entry name" value="Collagen-bd_dom"/>
</dbReference>
<feature type="domain" description="SpaA-like prealbumin fold" evidence="10">
    <location>
        <begin position="1572"/>
        <end position="1654"/>
    </location>
</feature>
<keyword evidence="8" id="KW-1133">Transmembrane helix</keyword>
<dbReference type="Pfam" id="PF17961">
    <property type="entry name" value="Big_8"/>
    <property type="match status" value="2"/>
</dbReference>
<feature type="domain" description="Collagen binding" evidence="9">
    <location>
        <begin position="806"/>
        <end position="933"/>
    </location>
</feature>
<dbReference type="InterPro" id="IPR008966">
    <property type="entry name" value="Adhesion_dom_sf"/>
</dbReference>
<protein>
    <submittedName>
        <fullName evidence="12">Collagen adhesion protein</fullName>
    </submittedName>
</protein>
<feature type="compositionally biased region" description="Basic and acidic residues" evidence="7">
    <location>
        <begin position="187"/>
        <end position="205"/>
    </location>
</feature>
<evidence type="ECO:0000259" key="11">
    <source>
        <dbReference type="Pfam" id="PF17961"/>
    </source>
</evidence>
<name>A0ABR5AV68_BACBA</name>
<evidence type="ECO:0000313" key="13">
    <source>
        <dbReference type="Proteomes" id="UP000031982"/>
    </source>
</evidence>
<dbReference type="PANTHER" id="PTHR36108:SF13">
    <property type="entry name" value="COLOSSIN-B-RELATED"/>
    <property type="match status" value="1"/>
</dbReference>
<dbReference type="InterPro" id="IPR041033">
    <property type="entry name" value="SpaA_PFL_dom_1"/>
</dbReference>
<gene>
    <name evidence="12" type="ORF">SD77_4300</name>
</gene>
<dbReference type="InterPro" id="IPR008160">
    <property type="entry name" value="Collagen"/>
</dbReference>
<evidence type="ECO:0000259" key="10">
    <source>
        <dbReference type="Pfam" id="PF17802"/>
    </source>
</evidence>
<dbReference type="Pfam" id="PF05737">
    <property type="entry name" value="Collagen_bind"/>
    <property type="match status" value="4"/>
</dbReference>
<keyword evidence="8" id="KW-0472">Membrane</keyword>
<comment type="caution">
    <text evidence="12">The sequence shown here is derived from an EMBL/GenBank/DDBJ whole genome shotgun (WGS) entry which is preliminary data.</text>
</comment>
<keyword evidence="5" id="KW-0732">Signal</keyword>
<dbReference type="Gene3D" id="2.60.40.1280">
    <property type="match status" value="2"/>
</dbReference>
<evidence type="ECO:0000256" key="8">
    <source>
        <dbReference type="SAM" id="Phobius"/>
    </source>
</evidence>
<dbReference type="Gene3D" id="2.60.40.10">
    <property type="entry name" value="Immunoglobulins"/>
    <property type="match status" value="8"/>
</dbReference>
<feature type="domain" description="SDR-like Ig" evidence="11">
    <location>
        <begin position="61"/>
        <end position="148"/>
    </location>
</feature>
<dbReference type="EMBL" id="JXLP01000009">
    <property type="protein sequence ID" value="KIL78620.1"/>
    <property type="molecule type" value="Genomic_DNA"/>
</dbReference>
<comment type="similarity">
    <text evidence="2">Belongs to the serine-aspartate repeat-containing protein (SDr) family.</text>
</comment>
<evidence type="ECO:0000256" key="3">
    <source>
        <dbReference type="ARBA" id="ARBA00022512"/>
    </source>
</evidence>
<keyword evidence="3" id="KW-0134">Cell wall</keyword>
<evidence type="ECO:0000259" key="9">
    <source>
        <dbReference type="Pfam" id="PF05737"/>
    </source>
</evidence>
<dbReference type="InterPro" id="IPR013783">
    <property type="entry name" value="Ig-like_fold"/>
</dbReference>
<feature type="domain" description="SpaA-like prealbumin fold" evidence="10">
    <location>
        <begin position="1380"/>
        <end position="1464"/>
    </location>
</feature>
<dbReference type="Proteomes" id="UP000031982">
    <property type="component" value="Unassembled WGS sequence"/>
</dbReference>
<dbReference type="PANTHER" id="PTHR36108">
    <property type="entry name" value="COLOSSIN-B-RELATED"/>
    <property type="match status" value="1"/>
</dbReference>
<feature type="compositionally biased region" description="Acidic residues" evidence="7">
    <location>
        <begin position="174"/>
        <end position="186"/>
    </location>
</feature>
<feature type="region of interest" description="Disordered" evidence="7">
    <location>
        <begin position="174"/>
        <end position="237"/>
    </location>
</feature>
<feature type="domain" description="SDR-like Ig" evidence="11">
    <location>
        <begin position="276"/>
        <end position="366"/>
    </location>
</feature>
<comment type="subcellular location">
    <subcellularLocation>
        <location evidence="1">Secreted</location>
        <location evidence="1">Cell wall</location>
        <topology evidence="1">Peptidoglycan-anchor</topology>
    </subcellularLocation>
</comment>
<feature type="domain" description="SpaA-like prealbumin fold" evidence="10">
    <location>
        <begin position="1666"/>
        <end position="1749"/>
    </location>
</feature>
<feature type="domain" description="SpaA-like prealbumin fold" evidence="10">
    <location>
        <begin position="1101"/>
        <end position="1189"/>
    </location>
</feature>
<dbReference type="Gene3D" id="2.60.40.740">
    <property type="match status" value="5"/>
</dbReference>
<evidence type="ECO:0000256" key="1">
    <source>
        <dbReference type="ARBA" id="ARBA00004168"/>
    </source>
</evidence>
<keyword evidence="8" id="KW-0812">Transmembrane</keyword>